<dbReference type="OrthoDB" id="3404379at2"/>
<name>A0A379M4F2_9NOCA</name>
<evidence type="ECO:0000256" key="2">
    <source>
        <dbReference type="SAM" id="Phobius"/>
    </source>
</evidence>
<dbReference type="AlphaFoldDB" id="A0A379M4F2"/>
<evidence type="ECO:0000256" key="1">
    <source>
        <dbReference type="SAM" id="MobiDB-lite"/>
    </source>
</evidence>
<keyword evidence="4" id="KW-1185">Reference proteome</keyword>
<reference evidence="3 4" key="1">
    <citation type="submission" date="2018-06" db="EMBL/GenBank/DDBJ databases">
        <authorList>
            <consortium name="Pathogen Informatics"/>
            <person name="Doyle S."/>
        </authorList>
    </citation>
    <scope>NUCLEOTIDE SEQUENCE [LARGE SCALE GENOMIC DNA]</scope>
    <source>
        <strain evidence="3 4">NCTC13296</strain>
    </source>
</reference>
<feature type="compositionally biased region" description="Basic and acidic residues" evidence="1">
    <location>
        <begin position="132"/>
        <end position="145"/>
    </location>
</feature>
<dbReference type="Proteomes" id="UP000254569">
    <property type="component" value="Unassembled WGS sequence"/>
</dbReference>
<protein>
    <submittedName>
        <fullName evidence="3">DivIVA domain</fullName>
    </submittedName>
</protein>
<dbReference type="InterPro" id="IPR019933">
    <property type="entry name" value="DivIVA_domain"/>
</dbReference>
<dbReference type="RefSeq" id="WP_064064428.1">
    <property type="nucleotide sequence ID" value="NZ_LPZN01000035.1"/>
</dbReference>
<feature type="region of interest" description="Disordered" evidence="1">
    <location>
        <begin position="93"/>
        <end position="145"/>
    </location>
</feature>
<organism evidence="3 4">
    <name type="scientific">Rhodococcus gordoniae</name>
    <dbReference type="NCBI Taxonomy" id="223392"/>
    <lineage>
        <taxon>Bacteria</taxon>
        <taxon>Bacillati</taxon>
        <taxon>Actinomycetota</taxon>
        <taxon>Actinomycetes</taxon>
        <taxon>Mycobacteriales</taxon>
        <taxon>Nocardiaceae</taxon>
        <taxon>Rhodococcus</taxon>
    </lineage>
</organism>
<dbReference type="NCBIfam" id="TIGR03544">
    <property type="entry name" value="DivI1A_domain"/>
    <property type="match status" value="1"/>
</dbReference>
<gene>
    <name evidence="3" type="ORF">NCTC13296_04091</name>
</gene>
<sequence>MLTVLLYVLVMAGVAAVLFFVASAVFGRGETLAPLPPGTTVTVLPATDVTGTDIRDLRFQQTVRGYKMSEVDWALDRLAREVDDLRVRLADAEARAAGESSVDGAEEDVEAEDVETEDVAGAGAGDVDGESVTERASSESPGESR</sequence>
<dbReference type="Gene3D" id="6.10.250.660">
    <property type="match status" value="1"/>
</dbReference>
<accession>A0A379M4F2</accession>
<keyword evidence="2" id="KW-0812">Transmembrane</keyword>
<evidence type="ECO:0000313" key="3">
    <source>
        <dbReference type="EMBL" id="SUE17191.1"/>
    </source>
</evidence>
<feature type="compositionally biased region" description="Acidic residues" evidence="1">
    <location>
        <begin position="104"/>
        <end position="118"/>
    </location>
</feature>
<keyword evidence="2" id="KW-1133">Transmembrane helix</keyword>
<evidence type="ECO:0000313" key="4">
    <source>
        <dbReference type="Proteomes" id="UP000254569"/>
    </source>
</evidence>
<feature type="transmembrane region" description="Helical" evidence="2">
    <location>
        <begin position="6"/>
        <end position="26"/>
    </location>
</feature>
<proteinExistence type="predicted"/>
<keyword evidence="2" id="KW-0472">Membrane</keyword>
<dbReference type="EMBL" id="UGVI01000001">
    <property type="protein sequence ID" value="SUE17191.1"/>
    <property type="molecule type" value="Genomic_DNA"/>
</dbReference>